<evidence type="ECO:0000256" key="18">
    <source>
        <dbReference type="ARBA" id="ARBA00049108"/>
    </source>
</evidence>
<dbReference type="GO" id="GO:0019166">
    <property type="term" value="F:trans-2-enoyl-CoA reductase (NADPH) activity"/>
    <property type="evidence" value="ECO:0007669"/>
    <property type="project" value="UniProtKB-EC"/>
</dbReference>
<dbReference type="EC" id="1.3.1.38" evidence="14"/>
<comment type="catalytic activity">
    <reaction evidence="16">
        <text>(2E)-dodecenoyl-CoA + NADPH + H(+) = dodecanoyl-CoA + NADP(+)</text>
        <dbReference type="Rhea" id="RHEA:44964"/>
        <dbReference type="ChEBI" id="CHEBI:15378"/>
        <dbReference type="ChEBI" id="CHEBI:57330"/>
        <dbReference type="ChEBI" id="CHEBI:57375"/>
        <dbReference type="ChEBI" id="CHEBI:57783"/>
        <dbReference type="ChEBI" id="CHEBI:58349"/>
    </reaction>
    <physiologicalReaction direction="left-to-right" evidence="16">
        <dbReference type="Rhea" id="RHEA:44965"/>
    </physiologicalReaction>
</comment>
<reference evidence="22 23" key="1">
    <citation type="submission" date="2019-10" db="EMBL/GenBank/DDBJ databases">
        <title>Extracellular Electron Transfer in a Candidatus Methanoperedens spp. Enrichment Culture.</title>
        <authorList>
            <person name="Berger S."/>
            <person name="Rangel Shaw D."/>
            <person name="Berben T."/>
            <person name="In 'T Zandt M."/>
            <person name="Frank J."/>
            <person name="Reimann J."/>
            <person name="Jetten M.S.M."/>
            <person name="Welte C.U."/>
        </authorList>
    </citation>
    <scope>NUCLEOTIDE SEQUENCE [LARGE SCALE GENOMIC DNA]</scope>
    <source>
        <strain evidence="22">SB12</strain>
    </source>
</reference>
<dbReference type="Proteomes" id="UP000460298">
    <property type="component" value="Unassembled WGS sequence"/>
</dbReference>
<dbReference type="PANTHER" id="PTHR24317">
    <property type="entry name" value="PEROXISOMAL TRANS-2-ENOYL-COA REDUCTASE"/>
    <property type="match status" value="1"/>
</dbReference>
<evidence type="ECO:0000256" key="5">
    <source>
        <dbReference type="ARBA" id="ARBA00022553"/>
    </source>
</evidence>
<comment type="catalytic activity">
    <reaction evidence="21">
        <text>(2E)-octenoyl-CoA + NADPH + H(+) = octanoyl-CoA + NADP(+)</text>
        <dbReference type="Rhea" id="RHEA:44952"/>
        <dbReference type="ChEBI" id="CHEBI:15378"/>
        <dbReference type="ChEBI" id="CHEBI:57386"/>
        <dbReference type="ChEBI" id="CHEBI:57783"/>
        <dbReference type="ChEBI" id="CHEBI:58349"/>
        <dbReference type="ChEBI" id="CHEBI:62242"/>
    </reaction>
    <physiologicalReaction direction="left-to-right" evidence="21">
        <dbReference type="Rhea" id="RHEA:44953"/>
    </physiologicalReaction>
</comment>
<comment type="catalytic activity">
    <reaction evidence="17">
        <text>(2E)-tetradecenoyl-CoA + NADPH + H(+) = tetradecanoyl-CoA + NADP(+)</text>
        <dbReference type="Rhea" id="RHEA:44968"/>
        <dbReference type="ChEBI" id="CHEBI:15378"/>
        <dbReference type="ChEBI" id="CHEBI:57385"/>
        <dbReference type="ChEBI" id="CHEBI:57783"/>
        <dbReference type="ChEBI" id="CHEBI:58349"/>
        <dbReference type="ChEBI" id="CHEBI:61405"/>
    </reaction>
    <physiologicalReaction direction="left-to-right" evidence="17">
        <dbReference type="Rhea" id="RHEA:44969"/>
    </physiologicalReaction>
</comment>
<comment type="similarity">
    <text evidence="3">Belongs to the short-chain dehydrogenases/reductases (SDR) family.</text>
</comment>
<evidence type="ECO:0000256" key="4">
    <source>
        <dbReference type="ARBA" id="ARBA00022516"/>
    </source>
</evidence>
<comment type="function">
    <text evidence="12">Participates in chain elongation of fatty acids. Catalyzes the reduction of trans-2-enoyl-CoAs of varying chain lengths from 6:1 to 16:1, having maximum activity with 10:1 CoA. Has no 2,4-dienoyl-CoA reductase activity.</text>
</comment>
<dbReference type="InterPro" id="IPR002347">
    <property type="entry name" value="SDR_fam"/>
</dbReference>
<evidence type="ECO:0000256" key="2">
    <source>
        <dbReference type="ARBA" id="ARBA00005189"/>
    </source>
</evidence>
<comment type="catalytic activity">
    <reaction evidence="18">
        <text>(2E)-hexenoyl-CoA + NADPH + H(+) = hexanoyl-CoA + NADP(+)</text>
        <dbReference type="Rhea" id="RHEA:44956"/>
        <dbReference type="ChEBI" id="CHEBI:15378"/>
        <dbReference type="ChEBI" id="CHEBI:57783"/>
        <dbReference type="ChEBI" id="CHEBI:58349"/>
        <dbReference type="ChEBI" id="CHEBI:62077"/>
        <dbReference type="ChEBI" id="CHEBI:62620"/>
    </reaction>
    <physiologicalReaction direction="left-to-right" evidence="18">
        <dbReference type="Rhea" id="RHEA:44957"/>
    </physiologicalReaction>
</comment>
<evidence type="ECO:0000256" key="8">
    <source>
        <dbReference type="ARBA" id="ARBA00023002"/>
    </source>
</evidence>
<evidence type="ECO:0000256" key="10">
    <source>
        <dbReference type="ARBA" id="ARBA00023140"/>
    </source>
</evidence>
<keyword evidence="8" id="KW-0560">Oxidoreductase</keyword>
<comment type="subunit">
    <text evidence="13">Interacts with PEX5, probably required to target it into peroxisomes.</text>
</comment>
<keyword evidence="7" id="KW-0521">NADP</keyword>
<dbReference type="GO" id="GO:0006633">
    <property type="term" value="P:fatty acid biosynthetic process"/>
    <property type="evidence" value="ECO:0007669"/>
    <property type="project" value="UniProtKB-KW"/>
</dbReference>
<comment type="catalytic activity">
    <reaction evidence="20">
        <text>(2E)-decenoyl-CoA + NADPH + H(+) = decanoyl-CoA + NADP(+)</text>
        <dbReference type="Rhea" id="RHEA:44960"/>
        <dbReference type="ChEBI" id="CHEBI:15378"/>
        <dbReference type="ChEBI" id="CHEBI:57783"/>
        <dbReference type="ChEBI" id="CHEBI:58349"/>
        <dbReference type="ChEBI" id="CHEBI:61406"/>
        <dbReference type="ChEBI" id="CHEBI:61430"/>
    </reaction>
    <physiologicalReaction direction="left-to-right" evidence="20">
        <dbReference type="Rhea" id="RHEA:44961"/>
    </physiologicalReaction>
</comment>
<dbReference type="PRINTS" id="PR00081">
    <property type="entry name" value="GDHRDH"/>
</dbReference>
<dbReference type="PANTHER" id="PTHR24317:SF7">
    <property type="entry name" value="PEROXISOMAL TRANS-2-ENOYL-COA REDUCTASE"/>
    <property type="match status" value="1"/>
</dbReference>
<keyword evidence="6" id="KW-0276">Fatty acid metabolism</keyword>
<evidence type="ECO:0000256" key="15">
    <source>
        <dbReference type="ARBA" id="ARBA00041063"/>
    </source>
</evidence>
<gene>
    <name evidence="22" type="ORF">F9K24_12640</name>
</gene>
<keyword evidence="4" id="KW-0444">Lipid biosynthesis</keyword>
<dbReference type="InterPro" id="IPR036291">
    <property type="entry name" value="NAD(P)-bd_dom_sf"/>
</dbReference>
<comment type="subcellular location">
    <subcellularLocation>
        <location evidence="1">Peroxisome</location>
    </subcellularLocation>
</comment>
<name>A0A833H0M4_9LEPT</name>
<evidence type="ECO:0000256" key="13">
    <source>
        <dbReference type="ARBA" id="ARBA00038622"/>
    </source>
</evidence>
<keyword evidence="9" id="KW-0443">Lipid metabolism</keyword>
<evidence type="ECO:0000256" key="1">
    <source>
        <dbReference type="ARBA" id="ARBA00004275"/>
    </source>
</evidence>
<dbReference type="InterPro" id="IPR052388">
    <property type="entry name" value="Peroxisomal_t2-enoyl-CoA_red"/>
</dbReference>
<evidence type="ECO:0000313" key="22">
    <source>
        <dbReference type="EMBL" id="KAB2931774.1"/>
    </source>
</evidence>
<dbReference type="Gene3D" id="3.40.50.720">
    <property type="entry name" value="NAD(P)-binding Rossmann-like Domain"/>
    <property type="match status" value="1"/>
</dbReference>
<evidence type="ECO:0000313" key="23">
    <source>
        <dbReference type="Proteomes" id="UP000460298"/>
    </source>
</evidence>
<evidence type="ECO:0000256" key="16">
    <source>
        <dbReference type="ARBA" id="ARBA00047570"/>
    </source>
</evidence>
<protein>
    <recommendedName>
        <fullName evidence="15">Peroxisomal trans-2-enoyl-CoA reductase</fullName>
        <ecNumber evidence="14">1.3.1.38</ecNumber>
    </recommendedName>
</protein>
<dbReference type="AlphaFoldDB" id="A0A833H0M4"/>
<dbReference type="Pfam" id="PF13561">
    <property type="entry name" value="adh_short_C2"/>
    <property type="match status" value="1"/>
</dbReference>
<organism evidence="22 23">
    <name type="scientific">Leptonema illini</name>
    <dbReference type="NCBI Taxonomy" id="183"/>
    <lineage>
        <taxon>Bacteria</taxon>
        <taxon>Pseudomonadati</taxon>
        <taxon>Spirochaetota</taxon>
        <taxon>Spirochaetia</taxon>
        <taxon>Leptospirales</taxon>
        <taxon>Leptospiraceae</taxon>
        <taxon>Leptonema</taxon>
    </lineage>
</organism>
<dbReference type="FunFam" id="3.40.50.720:FF:000084">
    <property type="entry name" value="Short-chain dehydrogenase reductase"/>
    <property type="match status" value="1"/>
</dbReference>
<evidence type="ECO:0000256" key="21">
    <source>
        <dbReference type="ARBA" id="ARBA00049559"/>
    </source>
</evidence>
<evidence type="ECO:0000256" key="19">
    <source>
        <dbReference type="ARBA" id="ARBA00049251"/>
    </source>
</evidence>
<evidence type="ECO:0000256" key="7">
    <source>
        <dbReference type="ARBA" id="ARBA00022857"/>
    </source>
</evidence>
<keyword evidence="10" id="KW-0576">Peroxisome</keyword>
<comment type="catalytic activity">
    <reaction evidence="19">
        <text>a (2E)-enoyl-CoA + NADPH + H(+) = a 2,3-saturated acyl-CoA + NADP(+)</text>
        <dbReference type="Rhea" id="RHEA:33763"/>
        <dbReference type="ChEBI" id="CHEBI:15378"/>
        <dbReference type="ChEBI" id="CHEBI:57783"/>
        <dbReference type="ChEBI" id="CHEBI:58349"/>
        <dbReference type="ChEBI" id="CHEBI:58856"/>
        <dbReference type="ChEBI" id="CHEBI:65111"/>
        <dbReference type="EC" id="1.3.1.38"/>
    </reaction>
    <physiologicalReaction direction="left-to-right" evidence="19">
        <dbReference type="Rhea" id="RHEA:33764"/>
    </physiologicalReaction>
</comment>
<dbReference type="SUPFAM" id="SSF51735">
    <property type="entry name" value="NAD(P)-binding Rossmann-fold domains"/>
    <property type="match status" value="1"/>
</dbReference>
<accession>A0A833H0M4</accession>
<evidence type="ECO:0000256" key="3">
    <source>
        <dbReference type="ARBA" id="ARBA00006484"/>
    </source>
</evidence>
<evidence type="ECO:0000256" key="12">
    <source>
        <dbReference type="ARBA" id="ARBA00037124"/>
    </source>
</evidence>
<comment type="pathway">
    <text evidence="2">Lipid metabolism.</text>
</comment>
<proteinExistence type="inferred from homology"/>
<keyword evidence="11" id="KW-0275">Fatty acid biosynthesis</keyword>
<keyword evidence="5" id="KW-0597">Phosphoprotein</keyword>
<evidence type="ECO:0000256" key="20">
    <source>
        <dbReference type="ARBA" id="ARBA00049386"/>
    </source>
</evidence>
<evidence type="ECO:0000256" key="9">
    <source>
        <dbReference type="ARBA" id="ARBA00023098"/>
    </source>
</evidence>
<comment type="caution">
    <text evidence="22">The sequence shown here is derived from an EMBL/GenBank/DDBJ whole genome shotgun (WGS) entry which is preliminary data.</text>
</comment>
<evidence type="ECO:0000256" key="14">
    <source>
        <dbReference type="ARBA" id="ARBA00038849"/>
    </source>
</evidence>
<evidence type="ECO:0000256" key="17">
    <source>
        <dbReference type="ARBA" id="ARBA00048686"/>
    </source>
</evidence>
<dbReference type="EMBL" id="WBUI01000012">
    <property type="protein sequence ID" value="KAB2931774.1"/>
    <property type="molecule type" value="Genomic_DNA"/>
</dbReference>
<evidence type="ECO:0000256" key="11">
    <source>
        <dbReference type="ARBA" id="ARBA00023160"/>
    </source>
</evidence>
<sequence length="293" mass="31713">MEDLEEVVFRADQVYRKNLFEGQAVLLTGGGSGIGRRLAHGFASLGGSLALLGRRREKLEETAAELKAEGYSVDVLCLECDIADPAQVKKAVAAAFQWKEIDLLINNAGANSLRPAEALTPVRWQAIIDTVLNGTFYMSRECALHWIRRKRAGHIINIASTTAWTGSPFMAPSGAAKAGIVNLGRTLGSEWAKYKIRINDVSPGPVFTKGSFDRLWLNEKIVEEVQRRVPLGRFPEPDDIVGPVIFLASPAAAMMTGATIAVDGGESLRPDLSALVDSFRPRKGTAGDEVPEV</sequence>
<dbReference type="PRINTS" id="PR00080">
    <property type="entry name" value="SDRFAMILY"/>
</dbReference>
<evidence type="ECO:0000256" key="6">
    <source>
        <dbReference type="ARBA" id="ARBA00022832"/>
    </source>
</evidence>